<gene>
    <name evidence="7" type="primary">ILV6</name>
    <name evidence="7" type="ORF">AAF712_000585</name>
</gene>
<dbReference type="SUPFAM" id="SSF55021">
    <property type="entry name" value="ACT-like"/>
    <property type="match status" value="2"/>
</dbReference>
<dbReference type="GO" id="GO:0003984">
    <property type="term" value="F:acetolactate synthase activity"/>
    <property type="evidence" value="ECO:0007669"/>
    <property type="project" value="UniProtKB-EC"/>
</dbReference>
<dbReference type="InterPro" id="IPR053050">
    <property type="entry name" value="ALS_regulatory_subunit"/>
</dbReference>
<comment type="pathway">
    <text evidence="2">Amino-acid biosynthesis; L-valine biosynthesis; L-valine from pyruvate: step 1/4.</text>
</comment>
<keyword evidence="5" id="KW-0100">Branched-chain amino acid biosynthesis</keyword>
<dbReference type="EC" id="2.2.1.6" evidence="7"/>
<dbReference type="Gene3D" id="3.30.70.1150">
    <property type="entry name" value="ACT-like. Chain A, domain 2"/>
    <property type="match status" value="1"/>
</dbReference>
<dbReference type="PANTHER" id="PTHR31242:SF2">
    <property type="entry name" value="ACETOLACTATE SYNTHASE SMALL SUBUNIT, MITOCHONDRIAL"/>
    <property type="match status" value="1"/>
</dbReference>
<evidence type="ECO:0000256" key="5">
    <source>
        <dbReference type="ARBA" id="ARBA00023304"/>
    </source>
</evidence>
<keyword evidence="4" id="KW-0028">Amino-acid biosynthesis</keyword>
<dbReference type="NCBIfam" id="TIGR00119">
    <property type="entry name" value="acolac_sm"/>
    <property type="match status" value="1"/>
</dbReference>
<dbReference type="InterPro" id="IPR019455">
    <property type="entry name" value="Acetolactate_synth_ssu_C"/>
</dbReference>
<dbReference type="InterPro" id="IPR045865">
    <property type="entry name" value="ACT-like_dom_sf"/>
</dbReference>
<dbReference type="Pfam" id="PF10369">
    <property type="entry name" value="ALS_ss_C"/>
    <property type="match status" value="1"/>
</dbReference>
<evidence type="ECO:0000256" key="1">
    <source>
        <dbReference type="ARBA" id="ARBA00004974"/>
    </source>
</evidence>
<comment type="caution">
    <text evidence="7">The sequence shown here is derived from an EMBL/GenBank/DDBJ whole genome shotgun (WGS) entry which is preliminary data.</text>
</comment>
<dbReference type="InterPro" id="IPR054480">
    <property type="entry name" value="AHAS_small-like_ACT"/>
</dbReference>
<evidence type="ECO:0000313" key="7">
    <source>
        <dbReference type="EMBL" id="KAL0072822.1"/>
    </source>
</evidence>
<evidence type="ECO:0000259" key="6">
    <source>
        <dbReference type="PROSITE" id="PS51671"/>
    </source>
</evidence>
<protein>
    <submittedName>
        <fullName evidence="7">Acetolactate synthase, regulatory subunit</fullName>
        <ecNumber evidence="7">2.2.1.6</ecNumber>
    </submittedName>
</protein>
<dbReference type="InterPro" id="IPR004789">
    <property type="entry name" value="Acetalactate_synth_ssu"/>
</dbReference>
<dbReference type="CDD" id="cd04878">
    <property type="entry name" value="ACT_AHAS"/>
    <property type="match status" value="1"/>
</dbReference>
<sequence>MASLLLRCRGAPGIVPRRLFSTGSAVRFSEQNQKPPQPPKDVDDSTSALEYKRLQRTHPPPLPSMDLPRNRTAEEAVTNILYNTPPPSLQPFKKHILNCLVQNEPGVLSRVSGILAGRGFNIDSLVVCRTEIRDLSRMCIVLNGQEGVVEQARRQLEDLVPVWAVLDYTDTRTITRELLLVKVSILGPEYLEEQLLGGPSHEPRRESSQDKLEREAQLAHQFEKSAHPEQLSAEAHMIPRSLTPSEALRLKHQHLQSINTLASQFGAKIVDVSENSVIVELTAKTTRVEAFLGLVKPFGILESARTGRSIILLHTSHWLLTRRLQGLMSMPRTPISGSVEEELVEDLTGPVDASLLPPG</sequence>
<dbReference type="EMBL" id="JBBXMP010000001">
    <property type="protein sequence ID" value="KAL0072822.1"/>
    <property type="molecule type" value="Genomic_DNA"/>
</dbReference>
<keyword evidence="8" id="KW-1185">Reference proteome</keyword>
<reference evidence="7 8" key="1">
    <citation type="submission" date="2024-05" db="EMBL/GenBank/DDBJ databases">
        <title>A draft genome resource for the thread blight pathogen Marasmius tenuissimus strain MS-2.</title>
        <authorList>
            <person name="Yulfo-Soto G.E."/>
            <person name="Baruah I.K."/>
            <person name="Amoako-Attah I."/>
            <person name="Bukari Y."/>
            <person name="Meinhardt L.W."/>
            <person name="Bailey B.A."/>
            <person name="Cohen S.P."/>
        </authorList>
    </citation>
    <scope>NUCLEOTIDE SEQUENCE [LARGE SCALE GENOMIC DNA]</scope>
    <source>
        <strain evidence="7 8">MS-2</strain>
    </source>
</reference>
<dbReference type="Pfam" id="PF22629">
    <property type="entry name" value="ACT_AHAS_ss"/>
    <property type="match status" value="1"/>
</dbReference>
<name>A0ABR3AJT5_9AGAR</name>
<accession>A0ABR3AJT5</accession>
<keyword evidence="7" id="KW-0808">Transferase</keyword>
<dbReference type="InterPro" id="IPR002912">
    <property type="entry name" value="ACT_dom"/>
</dbReference>
<comment type="pathway">
    <text evidence="1">Amino-acid biosynthesis; L-isoleucine biosynthesis; L-isoleucine from 2-oxobutanoate: step 1/4.</text>
</comment>
<dbReference type="Gene3D" id="3.30.70.260">
    <property type="match status" value="1"/>
</dbReference>
<dbReference type="Proteomes" id="UP001437256">
    <property type="component" value="Unassembled WGS sequence"/>
</dbReference>
<dbReference type="InterPro" id="IPR039557">
    <property type="entry name" value="AHAS_ACT"/>
</dbReference>
<evidence type="ECO:0000313" key="8">
    <source>
        <dbReference type="Proteomes" id="UP001437256"/>
    </source>
</evidence>
<evidence type="ECO:0000256" key="3">
    <source>
        <dbReference type="ARBA" id="ARBA00006341"/>
    </source>
</evidence>
<organism evidence="7 8">
    <name type="scientific">Marasmius tenuissimus</name>
    <dbReference type="NCBI Taxonomy" id="585030"/>
    <lineage>
        <taxon>Eukaryota</taxon>
        <taxon>Fungi</taxon>
        <taxon>Dikarya</taxon>
        <taxon>Basidiomycota</taxon>
        <taxon>Agaricomycotina</taxon>
        <taxon>Agaricomycetes</taxon>
        <taxon>Agaricomycetidae</taxon>
        <taxon>Agaricales</taxon>
        <taxon>Marasmiineae</taxon>
        <taxon>Marasmiaceae</taxon>
        <taxon>Marasmius</taxon>
    </lineage>
</organism>
<dbReference type="PANTHER" id="PTHR31242">
    <property type="entry name" value="ACETOLACTATE SYNTHASE SMALL SUBUNIT, MITOCHONDRIAL"/>
    <property type="match status" value="1"/>
</dbReference>
<dbReference type="PROSITE" id="PS51671">
    <property type="entry name" value="ACT"/>
    <property type="match status" value="1"/>
</dbReference>
<dbReference type="InterPro" id="IPR027271">
    <property type="entry name" value="Acetolactate_synth/TF_NikR_C"/>
</dbReference>
<comment type="similarity">
    <text evidence="3">Belongs to the acetolactate synthase small subunit family.</text>
</comment>
<proteinExistence type="inferred from homology"/>
<evidence type="ECO:0000256" key="4">
    <source>
        <dbReference type="ARBA" id="ARBA00022605"/>
    </source>
</evidence>
<feature type="domain" description="ACT" evidence="6">
    <location>
        <begin position="96"/>
        <end position="176"/>
    </location>
</feature>
<evidence type="ECO:0000256" key="2">
    <source>
        <dbReference type="ARBA" id="ARBA00005025"/>
    </source>
</evidence>